<keyword evidence="3 11" id="KW-0813">Transport</keyword>
<dbReference type="AlphaFoldDB" id="A0A8W8JZL1"/>
<evidence type="ECO:0000256" key="4">
    <source>
        <dbReference type="ARBA" id="ARBA00022692"/>
    </source>
</evidence>
<keyword evidence="4 10" id="KW-0812">Transmembrane</keyword>
<dbReference type="Pfam" id="PF00153">
    <property type="entry name" value="Mito_carr"/>
    <property type="match status" value="3"/>
</dbReference>
<evidence type="ECO:0000313" key="13">
    <source>
        <dbReference type="Proteomes" id="UP000005408"/>
    </source>
</evidence>
<dbReference type="SUPFAM" id="SSF103506">
    <property type="entry name" value="Mitochondrial carrier"/>
    <property type="match status" value="1"/>
</dbReference>
<keyword evidence="6" id="KW-0999">Mitochondrion inner membrane</keyword>
<accession>A0A8W8JZL1</accession>
<evidence type="ECO:0000256" key="11">
    <source>
        <dbReference type="RuleBase" id="RU000488"/>
    </source>
</evidence>
<evidence type="ECO:0000256" key="9">
    <source>
        <dbReference type="ARBA" id="ARBA00023136"/>
    </source>
</evidence>
<protein>
    <recommendedName>
        <fullName evidence="14">Solute carrier family 25 member 35</fullName>
    </recommendedName>
</protein>
<feature type="repeat" description="Solcar" evidence="10">
    <location>
        <begin position="100"/>
        <end position="193"/>
    </location>
</feature>
<sequence length="306" mass="33887">MEFLIGGIAACGAGLFTNPLEVVKTRMQLQGELQARGQHAIHYRNSFHAIKTIVKTDGILAIQSGLVPALWYQLVMNGIRLGSYQTMLNIGITKDKHGNVSFPKSIIAGACAGCMGASIGSPFYMIKTHMQSKAAKEIAVGHQHPHESMLHGLRSVFQSYGFTGLWRGVSAAIPRVMVGSATQLSSFTKSKEYLTKRQIFPANSWLNTFGATICSAFTVTMCMTPFDVVSTRMYNQGIDKHGNGLHYKNVVDCFVKIFRTEGLWGFYKGWGPSFLRLGPHTVLSLTIWDRLTVFHKNFQMNKVIKS</sequence>
<dbReference type="PROSITE" id="PS50920">
    <property type="entry name" value="SOLCAR"/>
    <property type="match status" value="3"/>
</dbReference>
<dbReference type="OMA" id="YMVKTQI"/>
<feature type="repeat" description="Solcar" evidence="10">
    <location>
        <begin position="203"/>
        <end position="294"/>
    </location>
</feature>
<evidence type="ECO:0000256" key="8">
    <source>
        <dbReference type="ARBA" id="ARBA00023128"/>
    </source>
</evidence>
<evidence type="ECO:0000256" key="7">
    <source>
        <dbReference type="ARBA" id="ARBA00022989"/>
    </source>
</evidence>
<evidence type="ECO:0000256" key="1">
    <source>
        <dbReference type="ARBA" id="ARBA00004448"/>
    </source>
</evidence>
<dbReference type="InterPro" id="IPR023395">
    <property type="entry name" value="MCP_dom_sf"/>
</dbReference>
<dbReference type="PANTHER" id="PTHR45928:SF1">
    <property type="entry name" value="RE38146P"/>
    <property type="match status" value="1"/>
</dbReference>
<dbReference type="PANTHER" id="PTHR45928">
    <property type="entry name" value="RE38146P"/>
    <property type="match status" value="1"/>
</dbReference>
<organism evidence="12 13">
    <name type="scientific">Magallana gigas</name>
    <name type="common">Pacific oyster</name>
    <name type="synonym">Crassostrea gigas</name>
    <dbReference type="NCBI Taxonomy" id="29159"/>
    <lineage>
        <taxon>Eukaryota</taxon>
        <taxon>Metazoa</taxon>
        <taxon>Spiralia</taxon>
        <taxon>Lophotrochozoa</taxon>
        <taxon>Mollusca</taxon>
        <taxon>Bivalvia</taxon>
        <taxon>Autobranchia</taxon>
        <taxon>Pteriomorphia</taxon>
        <taxon>Ostreida</taxon>
        <taxon>Ostreoidea</taxon>
        <taxon>Ostreidae</taxon>
        <taxon>Magallana</taxon>
    </lineage>
</organism>
<evidence type="ECO:0000256" key="5">
    <source>
        <dbReference type="ARBA" id="ARBA00022737"/>
    </source>
</evidence>
<dbReference type="FunFam" id="1.50.40.10:FF:000039">
    <property type="entry name" value="Solute carrier family 25 member 35"/>
    <property type="match status" value="1"/>
</dbReference>
<evidence type="ECO:0000313" key="12">
    <source>
        <dbReference type="EnsemblMetazoa" id="G21494.2:cds"/>
    </source>
</evidence>
<keyword evidence="13" id="KW-1185">Reference proteome</keyword>
<name>A0A8W8JZL1_MAGGI</name>
<comment type="subcellular location">
    <subcellularLocation>
        <location evidence="1">Mitochondrion inner membrane</location>
        <topology evidence="1">Multi-pass membrane protein</topology>
    </subcellularLocation>
</comment>
<reference evidence="12" key="1">
    <citation type="submission" date="2022-08" db="UniProtKB">
        <authorList>
            <consortium name="EnsemblMetazoa"/>
        </authorList>
    </citation>
    <scope>IDENTIFICATION</scope>
    <source>
        <strain evidence="12">05x7-T-G4-1.051#20</strain>
    </source>
</reference>
<evidence type="ECO:0000256" key="2">
    <source>
        <dbReference type="ARBA" id="ARBA00006375"/>
    </source>
</evidence>
<evidence type="ECO:0000256" key="3">
    <source>
        <dbReference type="ARBA" id="ARBA00022448"/>
    </source>
</evidence>
<keyword evidence="5" id="KW-0677">Repeat</keyword>
<comment type="similarity">
    <text evidence="2 11">Belongs to the mitochondrial carrier (TC 2.A.29) family.</text>
</comment>
<dbReference type="GO" id="GO:0005743">
    <property type="term" value="C:mitochondrial inner membrane"/>
    <property type="evidence" value="ECO:0007669"/>
    <property type="project" value="UniProtKB-SubCell"/>
</dbReference>
<dbReference type="Proteomes" id="UP000005408">
    <property type="component" value="Unassembled WGS sequence"/>
</dbReference>
<keyword evidence="7" id="KW-1133">Transmembrane helix</keyword>
<proteinExistence type="inferred from homology"/>
<dbReference type="EnsemblMetazoa" id="G21494.2">
    <property type="protein sequence ID" value="G21494.2:cds"/>
    <property type="gene ID" value="G21494"/>
</dbReference>
<evidence type="ECO:0000256" key="6">
    <source>
        <dbReference type="ARBA" id="ARBA00022792"/>
    </source>
</evidence>
<evidence type="ECO:0008006" key="14">
    <source>
        <dbReference type="Google" id="ProtNLM"/>
    </source>
</evidence>
<dbReference type="EnsemblMetazoa" id="G21494.1">
    <property type="protein sequence ID" value="G21494.1:cds"/>
    <property type="gene ID" value="G21494"/>
</dbReference>
<evidence type="ECO:0000256" key="10">
    <source>
        <dbReference type="PROSITE-ProRule" id="PRU00282"/>
    </source>
</evidence>
<dbReference type="Gene3D" id="1.50.40.10">
    <property type="entry name" value="Mitochondrial carrier domain"/>
    <property type="match status" value="1"/>
</dbReference>
<keyword evidence="8" id="KW-0496">Mitochondrion</keyword>
<dbReference type="InterPro" id="IPR018108">
    <property type="entry name" value="MCP_transmembrane"/>
</dbReference>
<keyword evidence="9 10" id="KW-0472">Membrane</keyword>
<dbReference type="InterPro" id="IPR051508">
    <property type="entry name" value="Mito_Carrier_Antiporter"/>
</dbReference>
<dbReference type="OrthoDB" id="6703404at2759"/>
<feature type="repeat" description="Solcar" evidence="10">
    <location>
        <begin position="1"/>
        <end position="90"/>
    </location>
</feature>